<evidence type="ECO:0000256" key="1">
    <source>
        <dbReference type="ARBA" id="ARBA00022679"/>
    </source>
</evidence>
<protein>
    <recommendedName>
        <fullName evidence="5">Sulfotransferase domain-containing protein</fullName>
    </recommendedName>
</protein>
<dbReference type="Gene3D" id="3.40.50.300">
    <property type="entry name" value="P-loop containing nucleotide triphosphate hydrolases"/>
    <property type="match status" value="1"/>
</dbReference>
<feature type="transmembrane region" description="Helical" evidence="4">
    <location>
        <begin position="81"/>
        <end position="100"/>
    </location>
</feature>
<keyword evidence="2" id="KW-0325">Glycoprotein</keyword>
<feature type="compositionally biased region" description="Basic residues" evidence="3">
    <location>
        <begin position="480"/>
        <end position="496"/>
    </location>
</feature>
<evidence type="ECO:0000313" key="6">
    <source>
        <dbReference type="EMBL" id="KAG2189375.1"/>
    </source>
</evidence>
<name>A0A8H7QCK2_9FUNG</name>
<sequence>MSSLQSMKAHPTYQRSSHDSSSASVESHQRPNRPTKTPHPLIQLMSEIDNAVLSFFLHPHHSTPGHTRTIHLRQLRKRLRLTLLAVFLIIALLVARPYIWSPRLGSDDETVFEPFTNRRSYSKLKGVLKNKYSESNSRTANVDTQLYYPPNCPWGVQMCAKIIPSFIFAGGELCGSNYIYNTLLQHPQVLDNVKTNGHSVFDSDHYEGSSAFESYLSKFPYLDSDDLHTMTTDKTGKKRSIISGENAPHYLYKSHLTAKRIRETMPHVKLIFVLRDPIDRAYAQYLEAGHATSGISFETFMNVELQILRRCGHTSTQTGWTGFVQCHQGSEVRASWNMNIPLDGPEPDRRGKKLFKEFVQTLMSSVSHSCHLLSSIDADRPHGFDSLARGMYSNSLEPFIKHFPPSQILVIRSEDFVHDPSQSFQRIARFLGIDDSVFSQQHFPRHWQLSENELFGNGRVPLNLDNGAGVEQLNPPLGGYHHHHHYHGHGRGHGGSHARVPAMAMEDPTLARPNNPAPAKESQPTSTTESNQVQTGPETASPETKDENKELGLSTRYRLQKVFRSLNNRLVDMFEAKEKEFSGWEYDVDRG</sequence>
<feature type="region of interest" description="Disordered" evidence="3">
    <location>
        <begin position="1"/>
        <end position="39"/>
    </location>
</feature>
<evidence type="ECO:0000256" key="4">
    <source>
        <dbReference type="SAM" id="Phobius"/>
    </source>
</evidence>
<dbReference type="InterPro" id="IPR037359">
    <property type="entry name" value="NST/OST"/>
</dbReference>
<dbReference type="InterPro" id="IPR027417">
    <property type="entry name" value="P-loop_NTPase"/>
</dbReference>
<dbReference type="OrthoDB" id="411451at2759"/>
<keyword evidence="4" id="KW-1133">Transmembrane helix</keyword>
<reference evidence="6" key="1">
    <citation type="submission" date="2020-12" db="EMBL/GenBank/DDBJ databases">
        <title>Metabolic potential, ecology and presence of endohyphal bacteria is reflected in genomic diversity of Mucoromycotina.</title>
        <authorList>
            <person name="Muszewska A."/>
            <person name="Okrasinska A."/>
            <person name="Steczkiewicz K."/>
            <person name="Drgas O."/>
            <person name="Orlowska M."/>
            <person name="Perlinska-Lenart U."/>
            <person name="Aleksandrzak-Piekarczyk T."/>
            <person name="Szatraj K."/>
            <person name="Zielenkiewicz U."/>
            <person name="Pilsyk S."/>
            <person name="Malc E."/>
            <person name="Mieczkowski P."/>
            <person name="Kruszewska J.S."/>
            <person name="Biernat P."/>
            <person name="Pawlowska J."/>
        </authorList>
    </citation>
    <scope>NUCLEOTIDE SEQUENCE</scope>
    <source>
        <strain evidence="6">WA0000051536</strain>
    </source>
</reference>
<accession>A0A8H7QCK2</accession>
<keyword evidence="4" id="KW-0472">Membrane</keyword>
<dbReference type="Pfam" id="PF00685">
    <property type="entry name" value="Sulfotransfer_1"/>
    <property type="match status" value="1"/>
</dbReference>
<keyword evidence="1" id="KW-0808">Transferase</keyword>
<dbReference type="AlphaFoldDB" id="A0A8H7QCK2"/>
<evidence type="ECO:0000256" key="3">
    <source>
        <dbReference type="SAM" id="MobiDB-lite"/>
    </source>
</evidence>
<organism evidence="6 7">
    <name type="scientific">Umbelopsis vinacea</name>
    <dbReference type="NCBI Taxonomy" id="44442"/>
    <lineage>
        <taxon>Eukaryota</taxon>
        <taxon>Fungi</taxon>
        <taxon>Fungi incertae sedis</taxon>
        <taxon>Mucoromycota</taxon>
        <taxon>Mucoromycotina</taxon>
        <taxon>Umbelopsidomycetes</taxon>
        <taxon>Umbelopsidales</taxon>
        <taxon>Umbelopsidaceae</taxon>
        <taxon>Umbelopsis</taxon>
    </lineage>
</organism>
<keyword evidence="4" id="KW-0812">Transmembrane</keyword>
<proteinExistence type="predicted"/>
<feature type="domain" description="Sulfotransferase" evidence="5">
    <location>
        <begin position="174"/>
        <end position="434"/>
    </location>
</feature>
<feature type="region of interest" description="Disordered" evidence="3">
    <location>
        <begin position="467"/>
        <end position="557"/>
    </location>
</feature>
<gene>
    <name evidence="6" type="ORF">INT44_004517</name>
</gene>
<feature type="compositionally biased region" description="Polar residues" evidence="3">
    <location>
        <begin position="522"/>
        <end position="542"/>
    </location>
</feature>
<dbReference type="PANTHER" id="PTHR10605">
    <property type="entry name" value="HEPARAN SULFATE SULFOTRANSFERASE"/>
    <property type="match status" value="1"/>
</dbReference>
<keyword evidence="7" id="KW-1185">Reference proteome</keyword>
<dbReference type="InterPro" id="IPR000863">
    <property type="entry name" value="Sulfotransferase_dom"/>
</dbReference>
<evidence type="ECO:0000259" key="5">
    <source>
        <dbReference type="Pfam" id="PF00685"/>
    </source>
</evidence>
<dbReference type="EMBL" id="JAEPRA010000001">
    <property type="protein sequence ID" value="KAG2189375.1"/>
    <property type="molecule type" value="Genomic_DNA"/>
</dbReference>
<dbReference type="PANTHER" id="PTHR10605:SF56">
    <property type="entry name" value="BIFUNCTIONAL HEPARAN SULFATE N-DEACETYLASE_N-SULFOTRANSFERASE"/>
    <property type="match status" value="1"/>
</dbReference>
<evidence type="ECO:0000313" key="7">
    <source>
        <dbReference type="Proteomes" id="UP000612746"/>
    </source>
</evidence>
<dbReference type="SUPFAM" id="SSF52540">
    <property type="entry name" value="P-loop containing nucleoside triphosphate hydrolases"/>
    <property type="match status" value="1"/>
</dbReference>
<dbReference type="Proteomes" id="UP000612746">
    <property type="component" value="Unassembled WGS sequence"/>
</dbReference>
<dbReference type="GO" id="GO:0008146">
    <property type="term" value="F:sulfotransferase activity"/>
    <property type="evidence" value="ECO:0007669"/>
    <property type="project" value="InterPro"/>
</dbReference>
<comment type="caution">
    <text evidence="6">The sequence shown here is derived from an EMBL/GenBank/DDBJ whole genome shotgun (WGS) entry which is preliminary data.</text>
</comment>
<evidence type="ECO:0000256" key="2">
    <source>
        <dbReference type="ARBA" id="ARBA00023180"/>
    </source>
</evidence>